<feature type="transmembrane region" description="Helical" evidence="1">
    <location>
        <begin position="56"/>
        <end position="78"/>
    </location>
</feature>
<sequence length="166" mass="18744">MPLHLIFIHGGILSGLITVAMLFIIIKGPRIMLQDYPKEIQDMVPPKSKEEKKATWIYGAPFLMVAIGGPALLGWHYLQASNLNFVSLFVYVYGLLLVFNVYDLIILDWLLFCTITPRFVVIPGTEGSKGYKNYRFHFVGFLKGFLYTLVMALVISSLLIALQSIL</sequence>
<accession>A0ABS1L1Q0</accession>
<protein>
    <recommendedName>
        <fullName evidence="4">DUF1772 domain-containing protein</fullName>
    </recommendedName>
</protein>
<proteinExistence type="predicted"/>
<organism evidence="2 3">
    <name type="scientific">Chryseolinea lacunae</name>
    <dbReference type="NCBI Taxonomy" id="2801331"/>
    <lineage>
        <taxon>Bacteria</taxon>
        <taxon>Pseudomonadati</taxon>
        <taxon>Bacteroidota</taxon>
        <taxon>Cytophagia</taxon>
        <taxon>Cytophagales</taxon>
        <taxon>Fulvivirgaceae</taxon>
        <taxon>Chryseolinea</taxon>
    </lineage>
</organism>
<name>A0ABS1L1Q0_9BACT</name>
<reference evidence="2 3" key="1">
    <citation type="submission" date="2021-01" db="EMBL/GenBank/DDBJ databases">
        <title>Chryseolinea sp. Jin1 Genome sequencing and assembly.</title>
        <authorList>
            <person name="Kim I."/>
        </authorList>
    </citation>
    <scope>NUCLEOTIDE SEQUENCE [LARGE SCALE GENOMIC DNA]</scope>
    <source>
        <strain evidence="2 3">Jin1</strain>
    </source>
</reference>
<keyword evidence="1" id="KW-1133">Transmembrane helix</keyword>
<comment type="caution">
    <text evidence="2">The sequence shown here is derived from an EMBL/GenBank/DDBJ whole genome shotgun (WGS) entry which is preliminary data.</text>
</comment>
<evidence type="ECO:0000256" key="1">
    <source>
        <dbReference type="SAM" id="Phobius"/>
    </source>
</evidence>
<dbReference type="EMBL" id="JAERRB010000018">
    <property type="protein sequence ID" value="MBL0745638.1"/>
    <property type="molecule type" value="Genomic_DNA"/>
</dbReference>
<dbReference type="RefSeq" id="WP_202016175.1">
    <property type="nucleotide sequence ID" value="NZ_JAERRB010000018.1"/>
</dbReference>
<feature type="transmembrane region" description="Helical" evidence="1">
    <location>
        <begin position="6"/>
        <end position="26"/>
    </location>
</feature>
<keyword evidence="3" id="KW-1185">Reference proteome</keyword>
<feature type="transmembrane region" description="Helical" evidence="1">
    <location>
        <begin position="90"/>
        <end position="115"/>
    </location>
</feature>
<keyword evidence="1" id="KW-0472">Membrane</keyword>
<feature type="transmembrane region" description="Helical" evidence="1">
    <location>
        <begin position="136"/>
        <end position="162"/>
    </location>
</feature>
<keyword evidence="1" id="KW-0812">Transmembrane</keyword>
<evidence type="ECO:0000313" key="2">
    <source>
        <dbReference type="EMBL" id="MBL0745638.1"/>
    </source>
</evidence>
<evidence type="ECO:0000313" key="3">
    <source>
        <dbReference type="Proteomes" id="UP000613030"/>
    </source>
</evidence>
<dbReference type="Proteomes" id="UP000613030">
    <property type="component" value="Unassembled WGS sequence"/>
</dbReference>
<evidence type="ECO:0008006" key="4">
    <source>
        <dbReference type="Google" id="ProtNLM"/>
    </source>
</evidence>
<gene>
    <name evidence="2" type="ORF">JI741_30680</name>
</gene>